<evidence type="ECO:0000256" key="15">
    <source>
        <dbReference type="PIRNR" id="PIRNR007828"/>
    </source>
</evidence>
<dbReference type="Pfam" id="PF03571">
    <property type="entry name" value="Peptidase_M49"/>
    <property type="match status" value="1"/>
</dbReference>
<dbReference type="AlphaFoldDB" id="A0A507FGG9"/>
<name>A0A507FGG9_9FUNG</name>
<dbReference type="InterPro" id="IPR039461">
    <property type="entry name" value="Peptidase_M49"/>
</dbReference>
<reference evidence="18 19" key="1">
    <citation type="journal article" date="2019" name="Sci. Rep.">
        <title>Comparative genomics of chytrid fungi reveal insights into the obligate biotrophic and pathogenic lifestyle of Synchytrium endobioticum.</title>
        <authorList>
            <person name="van de Vossenberg B.T.L.H."/>
            <person name="Warris S."/>
            <person name="Nguyen H.D.T."/>
            <person name="van Gent-Pelzer M.P.E."/>
            <person name="Joly D.L."/>
            <person name="van de Geest H.C."/>
            <person name="Bonants P.J.M."/>
            <person name="Smith D.S."/>
            <person name="Levesque C.A."/>
            <person name="van der Lee T.A.J."/>
        </authorList>
    </citation>
    <scope>NUCLEOTIDE SEQUENCE [LARGE SCALE GENOMIC DNA]</scope>
    <source>
        <strain evidence="18 19">CBS 675.73</strain>
    </source>
</reference>
<dbReference type="GO" id="GO:0046872">
    <property type="term" value="F:metal ion binding"/>
    <property type="evidence" value="ECO:0007669"/>
    <property type="project" value="UniProtKB-KW"/>
</dbReference>
<evidence type="ECO:0000256" key="6">
    <source>
        <dbReference type="ARBA" id="ARBA00022438"/>
    </source>
</evidence>
<dbReference type="PANTHER" id="PTHR23422:SF11">
    <property type="entry name" value="DIPEPTIDYL PEPTIDASE 3"/>
    <property type="match status" value="1"/>
</dbReference>
<evidence type="ECO:0000313" key="18">
    <source>
        <dbReference type="EMBL" id="TPX74418.1"/>
    </source>
</evidence>
<dbReference type="FunFam" id="3.30.540.30:FF:000002">
    <property type="entry name" value="Dipeptidyl peptidase 3"/>
    <property type="match status" value="1"/>
</dbReference>
<keyword evidence="9 15" id="KW-0479">Metal-binding</keyword>
<proteinExistence type="inferred from homology"/>
<dbReference type="GO" id="GO:0005737">
    <property type="term" value="C:cytoplasm"/>
    <property type="evidence" value="ECO:0007669"/>
    <property type="project" value="UniProtKB-SubCell"/>
</dbReference>
<feature type="binding site" evidence="17">
    <location>
        <position position="440"/>
    </location>
    <ligand>
        <name>Zn(2+)</name>
        <dbReference type="ChEBI" id="CHEBI:29105"/>
        <note>catalytic</note>
    </ligand>
</feature>
<dbReference type="FunFam" id="3.30.540.30:FF:000001">
    <property type="entry name" value="Dipeptidyl peptidase 3"/>
    <property type="match status" value="1"/>
</dbReference>
<keyword evidence="11 15" id="KW-0862">Zinc</keyword>
<evidence type="ECO:0000256" key="16">
    <source>
        <dbReference type="PIRSR" id="PIRSR007828-1"/>
    </source>
</evidence>
<evidence type="ECO:0000256" key="5">
    <source>
        <dbReference type="ARBA" id="ARBA00014713"/>
    </source>
</evidence>
<comment type="catalytic activity">
    <reaction evidence="1 15">
        <text>Release of an N-terminal dipeptide from a peptide comprising four or more residues, with broad specificity. Also acts on dipeptidyl 2-naphthylamides.</text>
        <dbReference type="EC" id="3.4.14.4"/>
    </reaction>
</comment>
<evidence type="ECO:0000256" key="9">
    <source>
        <dbReference type="ARBA" id="ARBA00022723"/>
    </source>
</evidence>
<dbReference type="GO" id="GO:0008239">
    <property type="term" value="F:dipeptidyl-peptidase activity"/>
    <property type="evidence" value="ECO:0007669"/>
    <property type="project" value="UniProtKB-UniRule"/>
</dbReference>
<dbReference type="Gene3D" id="3.30.540.30">
    <property type="match status" value="3"/>
</dbReference>
<evidence type="ECO:0000256" key="10">
    <source>
        <dbReference type="ARBA" id="ARBA00022801"/>
    </source>
</evidence>
<dbReference type="InterPro" id="IPR005317">
    <property type="entry name" value="Dipeptidyl-peptase3"/>
</dbReference>
<keyword evidence="6 15" id="KW-0031">Aminopeptidase</keyword>
<comment type="cofactor">
    <cofactor evidence="15 17">
        <name>Zn(2+)</name>
        <dbReference type="ChEBI" id="CHEBI:29105"/>
    </cofactor>
    <text evidence="15 17">Binds 1 zinc ion per subunit.</text>
</comment>
<dbReference type="GO" id="GO:0008235">
    <property type="term" value="F:metalloexopeptidase activity"/>
    <property type="evidence" value="ECO:0007669"/>
    <property type="project" value="InterPro"/>
</dbReference>
<keyword evidence="8 15" id="KW-0645">Protease</keyword>
<evidence type="ECO:0000256" key="14">
    <source>
        <dbReference type="ARBA" id="ARBA00032119"/>
    </source>
</evidence>
<keyword evidence="19" id="KW-1185">Reference proteome</keyword>
<sequence>MTTSHALYRCDTDVPIARLEAKEHFDSLSDQQKNYAHFIGRASWAGARVVSATTSHEAPVLFQMALDLFKSAEDPKTIRDVSAYKSASGLSEESWKAFIEYNSQVLYYLSNFKSFGDTKFVPNVSEAEFTQAVLASGSASAIAAYETLKGHIFALEPSNSLHIGFPADGHVTGYYSTDIIKAEVEAVQSILAENNVSPLNTRLFKTAEDAFTLKVASAAIADSKTLKSTDSKITVTVEYGDFQAQMFKAAMSMKFAAEYAADETQGAMVEKYAENFETGDMEAHKESQKLWIKDVGPVVECNVGFVETYRDPAGVRAEWEGFVAVVNKEQTAKFGKLVDGAADFIQRLPWESSYEKDVFNKPDFTSLEVVTFATAGGPPAGINIPNYDDIRMTLGFKNVSLANITNAKTPGVKVTFIADEDIATFEKWRSRAFEVQVGLHELLGHGSGKLLTEEAPGKFNFDATNPPINPLTGNPVTSWYKPGQTWGSQFGATASTYEECRAECVGMALCVDKEVLDIFHITDEQDASDAVYTNYLIMARAGLASLEVYDPVNKRWGQAHSQARYGILRTLMASGLVVIEEIKQEDGSDSLIVRVDRSKIQSHGVPAVNELLLKLQVYKSTADTEHGLPFYKELTSVPDEWIRYRELVIANKKPRMLLVQGNTFLKAGSEVAELKEYELTLEGFIESVIERDF</sequence>
<feature type="binding site" evidence="17">
    <location>
        <position position="445"/>
    </location>
    <ligand>
        <name>Zn(2+)</name>
        <dbReference type="ChEBI" id="CHEBI:29105"/>
        <note>catalytic</note>
    </ligand>
</feature>
<feature type="active site" evidence="16">
    <location>
        <position position="441"/>
    </location>
</feature>
<evidence type="ECO:0000256" key="4">
    <source>
        <dbReference type="ARBA" id="ARBA00012063"/>
    </source>
</evidence>
<evidence type="ECO:0000256" key="7">
    <source>
        <dbReference type="ARBA" id="ARBA00022490"/>
    </source>
</evidence>
<organism evidence="18 19">
    <name type="scientific">Chytriomyces confervae</name>
    <dbReference type="NCBI Taxonomy" id="246404"/>
    <lineage>
        <taxon>Eukaryota</taxon>
        <taxon>Fungi</taxon>
        <taxon>Fungi incertae sedis</taxon>
        <taxon>Chytridiomycota</taxon>
        <taxon>Chytridiomycota incertae sedis</taxon>
        <taxon>Chytridiomycetes</taxon>
        <taxon>Chytridiales</taxon>
        <taxon>Chytriomycetaceae</taxon>
        <taxon>Chytriomyces</taxon>
    </lineage>
</organism>
<comment type="similarity">
    <text evidence="3 15">Belongs to the peptidase M49 family.</text>
</comment>
<dbReference type="Proteomes" id="UP000320333">
    <property type="component" value="Unassembled WGS sequence"/>
</dbReference>
<dbReference type="GO" id="GO:0006508">
    <property type="term" value="P:proteolysis"/>
    <property type="evidence" value="ECO:0007669"/>
    <property type="project" value="UniProtKB-KW"/>
</dbReference>
<dbReference type="STRING" id="246404.A0A507FGG9"/>
<evidence type="ECO:0000256" key="3">
    <source>
        <dbReference type="ARBA" id="ARBA00010200"/>
    </source>
</evidence>
<evidence type="ECO:0000256" key="12">
    <source>
        <dbReference type="ARBA" id="ARBA00023049"/>
    </source>
</evidence>
<evidence type="ECO:0000256" key="11">
    <source>
        <dbReference type="ARBA" id="ARBA00022833"/>
    </source>
</evidence>
<dbReference type="EMBL" id="QEAP01000127">
    <property type="protein sequence ID" value="TPX74418.1"/>
    <property type="molecule type" value="Genomic_DNA"/>
</dbReference>
<accession>A0A507FGG9</accession>
<evidence type="ECO:0000256" key="8">
    <source>
        <dbReference type="ARBA" id="ARBA00022670"/>
    </source>
</evidence>
<comment type="caution">
    <text evidence="18">The sequence shown here is derived from an EMBL/GenBank/DDBJ whole genome shotgun (WGS) entry which is preliminary data.</text>
</comment>
<gene>
    <name evidence="18" type="ORF">CcCBS67573_g04321</name>
</gene>
<dbReference type="PANTHER" id="PTHR23422">
    <property type="entry name" value="DIPEPTIDYL PEPTIDASE III-RELATED"/>
    <property type="match status" value="1"/>
</dbReference>
<comment type="subcellular location">
    <subcellularLocation>
        <location evidence="2">Cytoplasm</location>
    </subcellularLocation>
</comment>
<dbReference type="GO" id="GO:0004177">
    <property type="term" value="F:aminopeptidase activity"/>
    <property type="evidence" value="ECO:0007669"/>
    <property type="project" value="UniProtKB-KW"/>
</dbReference>
<dbReference type="PIRSF" id="PIRSF007828">
    <property type="entry name" value="Dipeptidyl-peptidase_III"/>
    <property type="match status" value="1"/>
</dbReference>
<evidence type="ECO:0000313" key="19">
    <source>
        <dbReference type="Proteomes" id="UP000320333"/>
    </source>
</evidence>
<dbReference type="OrthoDB" id="4694525at2759"/>
<evidence type="ECO:0000256" key="17">
    <source>
        <dbReference type="PIRSR" id="PIRSR007828-2"/>
    </source>
</evidence>
<keyword evidence="12 15" id="KW-0482">Metalloprotease</keyword>
<keyword evidence="10 15" id="KW-0378">Hydrolase</keyword>
<keyword evidence="7 15" id="KW-0963">Cytoplasm</keyword>
<evidence type="ECO:0000256" key="1">
    <source>
        <dbReference type="ARBA" id="ARBA00001336"/>
    </source>
</evidence>
<dbReference type="EC" id="3.4.14.4" evidence="4 15"/>
<protein>
    <recommendedName>
        <fullName evidence="5 15">Dipeptidyl peptidase 3</fullName>
        <ecNumber evidence="4 15">3.4.14.4</ecNumber>
    </recommendedName>
    <alternativeName>
        <fullName evidence="13 15">Dipeptidyl aminopeptidase III</fullName>
    </alternativeName>
    <alternativeName>
        <fullName evidence="14 15">Dipeptidyl peptidase III</fullName>
    </alternativeName>
</protein>
<evidence type="ECO:0000256" key="2">
    <source>
        <dbReference type="ARBA" id="ARBA00004496"/>
    </source>
</evidence>
<feature type="binding site" evidence="17">
    <location>
        <position position="499"/>
    </location>
    <ligand>
        <name>Zn(2+)</name>
        <dbReference type="ChEBI" id="CHEBI:29105"/>
        <note>catalytic</note>
    </ligand>
</feature>
<evidence type="ECO:0000256" key="13">
    <source>
        <dbReference type="ARBA" id="ARBA00031288"/>
    </source>
</evidence>